<feature type="binding site" evidence="12">
    <location>
        <position position="605"/>
    </location>
    <ligand>
        <name>Mn(2+)</name>
        <dbReference type="ChEBI" id="CHEBI:29035"/>
    </ligand>
</feature>
<dbReference type="GO" id="GO:0000139">
    <property type="term" value="C:Golgi membrane"/>
    <property type="evidence" value="ECO:0007669"/>
    <property type="project" value="UniProtKB-SubCell"/>
</dbReference>
<dbReference type="SMR" id="A0A2P6PAM1"/>
<dbReference type="Gene3D" id="3.30.40.10">
    <property type="entry name" value="Zinc/RING finger domain, C3HC4 (zinc finger)"/>
    <property type="match status" value="1"/>
</dbReference>
<feature type="binding site" evidence="11">
    <location>
        <position position="580"/>
    </location>
    <ligand>
        <name>UDP-alpha-D-glucose</name>
        <dbReference type="ChEBI" id="CHEBI:58885"/>
    </ligand>
</feature>
<dbReference type="PANTHER" id="PTHR13301">
    <property type="entry name" value="X-BOX TRANSCRIPTION FACTOR-RELATED"/>
    <property type="match status" value="1"/>
</dbReference>
<evidence type="ECO:0000313" key="15">
    <source>
        <dbReference type="EMBL" id="PRQ18973.1"/>
    </source>
</evidence>
<dbReference type="GO" id="GO:0071555">
    <property type="term" value="P:cell wall organization"/>
    <property type="evidence" value="ECO:0007669"/>
    <property type="project" value="UniProtKB-KW"/>
</dbReference>
<evidence type="ECO:0000256" key="12">
    <source>
        <dbReference type="PIRSR" id="PIRSR605150-3"/>
    </source>
</evidence>
<evidence type="ECO:0000256" key="14">
    <source>
        <dbReference type="SAM" id="Phobius"/>
    </source>
</evidence>
<feature type="transmembrane region" description="Helical" evidence="14">
    <location>
        <begin position="890"/>
        <end position="913"/>
    </location>
</feature>
<evidence type="ECO:0000313" key="16">
    <source>
        <dbReference type="Proteomes" id="UP000238479"/>
    </source>
</evidence>
<keyword evidence="6" id="KW-0333">Golgi apparatus</keyword>
<dbReference type="SUPFAM" id="SSF57850">
    <property type="entry name" value="RING/U-box"/>
    <property type="match status" value="1"/>
</dbReference>
<keyword evidence="4 14" id="KW-0812">Transmembrane</keyword>
<gene>
    <name evidence="15" type="ORF">RchiOBHm_Chr7g0212061</name>
</gene>
<feature type="compositionally biased region" description="Polar residues" evidence="13">
    <location>
        <begin position="1"/>
        <end position="12"/>
    </location>
</feature>
<keyword evidence="16" id="KW-1185">Reference proteome</keyword>
<comment type="similarity">
    <text evidence="9">Belongs to the glycosyltransferase 2 family. Plant cellulose synthase-like D subfamily.</text>
</comment>
<keyword evidence="8" id="KW-0961">Cell wall biogenesis/degradation</keyword>
<dbReference type="OMA" id="CPINRIT"/>
<feature type="active site" evidence="10">
    <location>
        <position position="388"/>
    </location>
</feature>
<accession>A0A2P6PAM1</accession>
<dbReference type="Gramene" id="PRQ18973">
    <property type="protein sequence ID" value="PRQ18973"/>
    <property type="gene ID" value="RchiOBHm_Chr7g0212061"/>
</dbReference>
<dbReference type="FunFam" id="3.90.550.10:FF:000040">
    <property type="entry name" value="cellulose synthase-like protein D3"/>
    <property type="match status" value="1"/>
</dbReference>
<evidence type="ECO:0000256" key="2">
    <source>
        <dbReference type="ARBA" id="ARBA00022676"/>
    </source>
</evidence>
<dbReference type="OrthoDB" id="72851at2759"/>
<evidence type="ECO:0000256" key="3">
    <source>
        <dbReference type="ARBA" id="ARBA00022679"/>
    </source>
</evidence>
<dbReference type="FunFam" id="3.30.40.10:FF:000229">
    <property type="entry name" value="Cellulose synthase-like protein D3"/>
    <property type="match status" value="1"/>
</dbReference>
<feature type="binding site" evidence="11">
    <location>
        <position position="359"/>
    </location>
    <ligand>
        <name>UDP-alpha-D-glucose</name>
        <dbReference type="ChEBI" id="CHEBI:58885"/>
    </ligand>
</feature>
<evidence type="ECO:0000256" key="6">
    <source>
        <dbReference type="ARBA" id="ARBA00023034"/>
    </source>
</evidence>
<evidence type="ECO:0000256" key="7">
    <source>
        <dbReference type="ARBA" id="ARBA00023136"/>
    </source>
</evidence>
<dbReference type="EMBL" id="PDCK01000045">
    <property type="protein sequence ID" value="PRQ18973.1"/>
    <property type="molecule type" value="Genomic_DNA"/>
</dbReference>
<comment type="caution">
    <text evidence="15">The sequence shown here is derived from an EMBL/GenBank/DDBJ whole genome shotgun (WGS) entry which is preliminary data.</text>
</comment>
<sequence length="1117" mass="125736">MASESPINTSIGSPRLRRVSQTSHDLNSDIGGVEFATYTVHIPSTPDNNPMSASMEYSTSQRVEDQFVSSSLFTGGYNCVTQAQLKEKVIESQTSYHPQMTGAKGSFCAVPGCDAKVVTDERGLDILPCECDYKICMDCFRDAVRNGDHMCPGCKEPYKELDVTEYAVHNRKQYQQQMSKTERRMSLMKSTKVMGRQSSEFDHNKWLFETKGSYGYGNAIWPKVDVEGSQDGIGGDPTVFHDKQWRPLTRKLNISAAILSPYRLLIFVRMVVLGLFLQWRIRNPNEDAVWLWAMSVVCEIWFAISWLLDQLPKLCPINRITNLDVLKEKFETPSLSNPTGKSDLPGIDIFVSTADPEKEPPLVTANTILSILAADYPVEKLACYVSDDGGALLTFEAMAEAASFANLWVPFCRKHNIEPRNPESYFSLKRDPYKNKVRQDFVRDRRRVKREYDEYKVRINGLPDSIRRRSEAYNARDEMKAMKLGRAIGNDEEVDKIKIPKATWMADGTHWPGTWTVPAPEHSRGDHASIMQVMLKPPSDEPLKGTTVDSNSMDLSEVDIRLPMLVYVSREKRPGYDHNKKAGAMNALVRASAVMSNGPFILNLDCDHYIYNSQALREGMCFMMDRGGDRISYVQFPQRFEGIDPSDRYANHNTVFFDVNMRALDGIQGPVYVGTGCLFRRTALYGFEPPRVKDRNGCCCGGRNKKSKSSSVVSAPEIDSQTIQVGDFDDDNEMNAIIPKRFGNSSFLVDSIQVAEFQGRPLADHPSLKNGRPPGALTFPRELLDASTVAEAISVISCWYEDKTEWGQRIGWIYGSVTEDVVTGYRMHNRGWRSVYCVTKRDAFRGSAPINLTDRLHQVLRWATGSVEIFFSRNNALFASSKMKFLQRIAYLNVGMYPFTSFFLIVYCFLPALSLISGQFIVQTLNITFLVYLLGITLTLILLAVLEIKWSGIELEEWWRNEQFWLIGGTSAHLAAVLQGLLKVIAGIEISFTLTSKSGGDDIDDEFVDLYIFKWTSLMIPPITIMMTNLIGIAIAVCRTVYSVIPQWSKLLGGVFFSFWVLAHLYPFAKGLMGRRGKTPTIVFVWSGLMAITISLLWVAISPPSGTNQIGGSFQFP</sequence>
<feature type="binding site" evidence="11">
    <location>
        <position position="388"/>
    </location>
    <ligand>
        <name>UDP-alpha-D-glucose</name>
        <dbReference type="ChEBI" id="CHEBI:58885"/>
    </ligand>
</feature>
<evidence type="ECO:0000256" key="8">
    <source>
        <dbReference type="ARBA" id="ARBA00023316"/>
    </source>
</evidence>
<evidence type="ECO:0000256" key="4">
    <source>
        <dbReference type="ARBA" id="ARBA00022692"/>
    </source>
</evidence>
<dbReference type="EC" id="2.4.2.24" evidence="15"/>
<feature type="transmembrane region" description="Helical" evidence="14">
    <location>
        <begin position="252"/>
        <end position="277"/>
    </location>
</feature>
<keyword evidence="5 14" id="KW-1133">Transmembrane helix</keyword>
<dbReference type="Pfam" id="PF14570">
    <property type="entry name" value="zf-RING_4"/>
    <property type="match status" value="1"/>
</dbReference>
<dbReference type="Pfam" id="PF03552">
    <property type="entry name" value="Cellulose_synt"/>
    <property type="match status" value="1"/>
</dbReference>
<evidence type="ECO:0000256" key="9">
    <source>
        <dbReference type="ARBA" id="ARBA00061286"/>
    </source>
</evidence>
<keyword evidence="7 14" id="KW-0472">Membrane</keyword>
<evidence type="ECO:0000256" key="5">
    <source>
        <dbReference type="ARBA" id="ARBA00022989"/>
    </source>
</evidence>
<organism evidence="15 16">
    <name type="scientific">Rosa chinensis</name>
    <name type="common">China rose</name>
    <dbReference type="NCBI Taxonomy" id="74649"/>
    <lineage>
        <taxon>Eukaryota</taxon>
        <taxon>Viridiplantae</taxon>
        <taxon>Streptophyta</taxon>
        <taxon>Embryophyta</taxon>
        <taxon>Tracheophyta</taxon>
        <taxon>Spermatophyta</taxon>
        <taxon>Magnoliopsida</taxon>
        <taxon>eudicotyledons</taxon>
        <taxon>Gunneridae</taxon>
        <taxon>Pentapetalae</taxon>
        <taxon>rosids</taxon>
        <taxon>fabids</taxon>
        <taxon>Rosales</taxon>
        <taxon>Rosaceae</taxon>
        <taxon>Rosoideae</taxon>
        <taxon>Rosoideae incertae sedis</taxon>
        <taxon>Rosa</taxon>
    </lineage>
</organism>
<dbReference type="AlphaFoldDB" id="A0A2P6PAM1"/>
<feature type="binding site" evidence="11">
    <location>
        <position position="352"/>
    </location>
    <ligand>
        <name>UDP-alpha-D-glucose</name>
        <dbReference type="ChEBI" id="CHEBI:58885"/>
    </ligand>
</feature>
<dbReference type="GO" id="GO:0051753">
    <property type="term" value="F:mannan synthase activity"/>
    <property type="evidence" value="ECO:0007669"/>
    <property type="project" value="UniProtKB-ARBA"/>
</dbReference>
<reference evidence="15 16" key="1">
    <citation type="journal article" date="2018" name="Nat. Genet.">
        <title>The Rosa genome provides new insights in the design of modern roses.</title>
        <authorList>
            <person name="Bendahmane M."/>
        </authorList>
    </citation>
    <scope>NUCLEOTIDE SEQUENCE [LARGE SCALE GENOMIC DNA]</scope>
    <source>
        <strain evidence="16">cv. Old Blush</strain>
    </source>
</reference>
<dbReference type="STRING" id="74649.A0A2P6PAM1"/>
<feature type="binding site" evidence="12">
    <location>
        <position position="581"/>
    </location>
    <ligand>
        <name>Mn(2+)</name>
        <dbReference type="ChEBI" id="CHEBI:29035"/>
    </ligand>
</feature>
<keyword evidence="2 15" id="KW-0328">Glycosyltransferase</keyword>
<dbReference type="Gene3D" id="3.90.550.10">
    <property type="entry name" value="Spore Coat Polysaccharide Biosynthesis Protein SpsA, Chain A"/>
    <property type="match status" value="1"/>
</dbReference>
<feature type="transmembrane region" description="Helical" evidence="14">
    <location>
        <begin position="925"/>
        <end position="946"/>
    </location>
</feature>
<dbReference type="SUPFAM" id="SSF53448">
    <property type="entry name" value="Nucleotide-diphospho-sugar transferases"/>
    <property type="match status" value="1"/>
</dbReference>
<evidence type="ECO:0000256" key="13">
    <source>
        <dbReference type="SAM" id="MobiDB-lite"/>
    </source>
</evidence>
<feature type="active site" evidence="10">
    <location>
        <position position="820"/>
    </location>
</feature>
<evidence type="ECO:0000256" key="1">
    <source>
        <dbReference type="ARBA" id="ARBA00004653"/>
    </source>
</evidence>
<dbReference type="GO" id="GO:0016760">
    <property type="term" value="F:cellulose synthase (UDP-forming) activity"/>
    <property type="evidence" value="ECO:0007669"/>
    <property type="project" value="InterPro"/>
</dbReference>
<protein>
    <submittedName>
        <fullName evidence="15">Putative 1,4-beta-D-xylan synthase</fullName>
        <ecNumber evidence="15">2.4.2.24</ecNumber>
    </submittedName>
</protein>
<feature type="transmembrane region" description="Helical" evidence="14">
    <location>
        <begin position="289"/>
        <end position="308"/>
    </location>
</feature>
<proteinExistence type="inferred from homology"/>
<dbReference type="GO" id="GO:0009409">
    <property type="term" value="P:response to cold"/>
    <property type="evidence" value="ECO:0007669"/>
    <property type="project" value="UniProtKB-ARBA"/>
</dbReference>
<feature type="transmembrane region" description="Helical" evidence="14">
    <location>
        <begin position="1081"/>
        <end position="1101"/>
    </location>
</feature>
<dbReference type="GO" id="GO:0047517">
    <property type="term" value="F:1,4-beta-D-xylan synthase activity"/>
    <property type="evidence" value="ECO:0007669"/>
    <property type="project" value="UniProtKB-EC"/>
</dbReference>
<feature type="transmembrane region" description="Helical" evidence="14">
    <location>
        <begin position="1051"/>
        <end position="1069"/>
    </location>
</feature>
<evidence type="ECO:0000256" key="11">
    <source>
        <dbReference type="PIRSR" id="PIRSR605150-2"/>
    </source>
</evidence>
<dbReference type="InterPro" id="IPR013083">
    <property type="entry name" value="Znf_RING/FYVE/PHD"/>
</dbReference>
<comment type="subcellular location">
    <subcellularLocation>
        <location evidence="1">Golgi apparatus membrane</location>
        <topology evidence="1">Multi-pass membrane protein</topology>
    </subcellularLocation>
</comment>
<dbReference type="GO" id="GO:0030244">
    <property type="term" value="P:cellulose biosynthetic process"/>
    <property type="evidence" value="ECO:0007669"/>
    <property type="project" value="InterPro"/>
</dbReference>
<feature type="transmembrane region" description="Helical" evidence="14">
    <location>
        <begin position="1023"/>
        <end position="1045"/>
    </location>
</feature>
<evidence type="ECO:0000256" key="10">
    <source>
        <dbReference type="PIRSR" id="PIRSR605150-1"/>
    </source>
</evidence>
<feature type="region of interest" description="Disordered" evidence="13">
    <location>
        <begin position="1"/>
        <end position="25"/>
    </location>
</feature>
<name>A0A2P6PAM1_ROSCH</name>
<keyword evidence="3 15" id="KW-0808">Transferase</keyword>
<dbReference type="Proteomes" id="UP000238479">
    <property type="component" value="Chromosome 7"/>
</dbReference>
<dbReference type="InterPro" id="IPR029044">
    <property type="entry name" value="Nucleotide-diphossugar_trans"/>
</dbReference>
<feature type="binding site" evidence="11">
    <location>
        <position position="358"/>
    </location>
    <ligand>
        <name>UDP-alpha-D-glucose</name>
        <dbReference type="ChEBI" id="CHEBI:58885"/>
    </ligand>
</feature>
<dbReference type="InterPro" id="IPR005150">
    <property type="entry name" value="Cellulose_synth"/>
</dbReference>